<dbReference type="Gene3D" id="3.40.50.150">
    <property type="entry name" value="Vaccinia Virus protein VP39"/>
    <property type="match status" value="1"/>
</dbReference>
<dbReference type="Proteomes" id="UP001500635">
    <property type="component" value="Unassembled WGS sequence"/>
</dbReference>
<accession>A0ABP8JSD5</accession>
<dbReference type="PROSITE" id="PS00092">
    <property type="entry name" value="N6_MTASE"/>
    <property type="match status" value="1"/>
</dbReference>
<dbReference type="CDD" id="cd02440">
    <property type="entry name" value="AdoMet_MTases"/>
    <property type="match status" value="1"/>
</dbReference>
<name>A0ABP8JSD5_9ACTN</name>
<evidence type="ECO:0000313" key="4">
    <source>
        <dbReference type="Proteomes" id="UP001500635"/>
    </source>
</evidence>
<evidence type="ECO:0000256" key="1">
    <source>
        <dbReference type="ARBA" id="ARBA00022603"/>
    </source>
</evidence>
<keyword evidence="4" id="KW-1185">Reference proteome</keyword>
<keyword evidence="2" id="KW-0808">Transferase</keyword>
<evidence type="ECO:0000313" key="3">
    <source>
        <dbReference type="EMBL" id="GAA4395454.1"/>
    </source>
</evidence>
<dbReference type="InterPro" id="IPR029063">
    <property type="entry name" value="SAM-dependent_MTases_sf"/>
</dbReference>
<comment type="caution">
    <text evidence="3">The sequence shown here is derived from an EMBL/GenBank/DDBJ whole genome shotgun (WGS) entry which is preliminary data.</text>
</comment>
<sequence>MTRIVAGSARGRRLAVPPKGTRPTSDRVREAVFSALAARIDFAGVAVLDLYAGSGALGLEAVSRGASRAVLVDQDARAAAVLKANADLVGGGVRVRRGTVDAYLKGPAEPFDLVFLDPPYDLPGSTVERNLAELACGWLAPDAYVLVERSARTPPIAWPQGYDEDMARDYGETRVQLGTWQERVG</sequence>
<proteinExistence type="predicted"/>
<dbReference type="NCBIfam" id="TIGR00095">
    <property type="entry name" value="16S rRNA (guanine(966)-N(2))-methyltransferase RsmD"/>
    <property type="match status" value="1"/>
</dbReference>
<keyword evidence="1" id="KW-0489">Methyltransferase</keyword>
<dbReference type="PANTHER" id="PTHR43542:SF1">
    <property type="entry name" value="METHYLTRANSFERASE"/>
    <property type="match status" value="1"/>
</dbReference>
<dbReference type="SUPFAM" id="SSF53335">
    <property type="entry name" value="S-adenosyl-L-methionine-dependent methyltransferases"/>
    <property type="match status" value="1"/>
</dbReference>
<dbReference type="InterPro" id="IPR004398">
    <property type="entry name" value="RNA_MeTrfase_RsmD"/>
</dbReference>
<dbReference type="InterPro" id="IPR002052">
    <property type="entry name" value="DNA_methylase_N6_adenine_CS"/>
</dbReference>
<dbReference type="Pfam" id="PF03602">
    <property type="entry name" value="Cons_hypoth95"/>
    <property type="match status" value="1"/>
</dbReference>
<reference evidence="4" key="1">
    <citation type="journal article" date="2019" name="Int. J. Syst. Evol. Microbiol.">
        <title>The Global Catalogue of Microorganisms (GCM) 10K type strain sequencing project: providing services to taxonomists for standard genome sequencing and annotation.</title>
        <authorList>
            <consortium name="The Broad Institute Genomics Platform"/>
            <consortium name="The Broad Institute Genome Sequencing Center for Infectious Disease"/>
            <person name="Wu L."/>
            <person name="Ma J."/>
        </authorList>
    </citation>
    <scope>NUCLEOTIDE SEQUENCE [LARGE SCALE GENOMIC DNA]</scope>
    <source>
        <strain evidence="4">JCM 17688</strain>
    </source>
</reference>
<evidence type="ECO:0000256" key="2">
    <source>
        <dbReference type="ARBA" id="ARBA00022679"/>
    </source>
</evidence>
<gene>
    <name evidence="3" type="primary">rsmD</name>
    <name evidence="3" type="ORF">GCM10023147_28720</name>
</gene>
<dbReference type="EMBL" id="BAABFR010000043">
    <property type="protein sequence ID" value="GAA4395454.1"/>
    <property type="molecule type" value="Genomic_DNA"/>
</dbReference>
<organism evidence="3 4">
    <name type="scientific">Tsukamurella soli</name>
    <dbReference type="NCBI Taxonomy" id="644556"/>
    <lineage>
        <taxon>Bacteria</taxon>
        <taxon>Bacillati</taxon>
        <taxon>Actinomycetota</taxon>
        <taxon>Actinomycetes</taxon>
        <taxon>Mycobacteriales</taxon>
        <taxon>Tsukamurellaceae</taxon>
        <taxon>Tsukamurella</taxon>
    </lineage>
</organism>
<dbReference type="PIRSF" id="PIRSF004553">
    <property type="entry name" value="CHP00095"/>
    <property type="match status" value="1"/>
</dbReference>
<protein>
    <submittedName>
        <fullName evidence="3">16S rRNA (Guanine(966)-N(2))-methyltransferase RsmD</fullName>
    </submittedName>
</protein>
<dbReference type="PANTHER" id="PTHR43542">
    <property type="entry name" value="METHYLTRANSFERASE"/>
    <property type="match status" value="1"/>
</dbReference>
<dbReference type="RefSeq" id="WP_344997043.1">
    <property type="nucleotide sequence ID" value="NZ_BAABFR010000043.1"/>
</dbReference>